<dbReference type="GO" id="GO:0005768">
    <property type="term" value="C:endosome"/>
    <property type="evidence" value="ECO:0007669"/>
    <property type="project" value="TreeGrafter"/>
</dbReference>
<dbReference type="Pfam" id="PF00787">
    <property type="entry name" value="PX"/>
    <property type="match status" value="1"/>
</dbReference>
<gene>
    <name evidence="3" type="primary">TPHA0J01390</name>
    <name evidence="3" type="ordered locus">TPHA_0J01390</name>
</gene>
<dbReference type="HOGENOM" id="CLU_021752_0_0_1"/>
<dbReference type="GO" id="GO:0032266">
    <property type="term" value="F:phosphatidylinositol-3-phosphate binding"/>
    <property type="evidence" value="ECO:0007669"/>
    <property type="project" value="UniProtKB-ARBA"/>
</dbReference>
<dbReference type="InterPro" id="IPR036871">
    <property type="entry name" value="PX_dom_sf"/>
</dbReference>
<name>G8BYL9_TETPH</name>
<dbReference type="STRING" id="1071381.G8BYL9"/>
<dbReference type="InterPro" id="IPR001683">
    <property type="entry name" value="PX_dom"/>
</dbReference>
<proteinExistence type="predicted"/>
<protein>
    <recommendedName>
        <fullName evidence="2">PX domain-containing protein</fullName>
    </recommendedName>
</protein>
<reference evidence="3 4" key="1">
    <citation type="journal article" date="2011" name="Proc. Natl. Acad. Sci. U.S.A.">
        <title>Evolutionary erosion of yeast sex chromosomes by mating-type switching accidents.</title>
        <authorList>
            <person name="Gordon J.L."/>
            <person name="Armisen D."/>
            <person name="Proux-Wera E."/>
            <person name="Oheigeartaigh S.S."/>
            <person name="Byrne K.P."/>
            <person name="Wolfe K.H."/>
        </authorList>
    </citation>
    <scope>NUCLEOTIDE SEQUENCE [LARGE SCALE GENOMIC DNA]</scope>
    <source>
        <strain evidence="4">ATCC 24235 / CBS 4417 / NBRC 1672 / NRRL Y-8282 / UCD 70-5</strain>
    </source>
</reference>
<feature type="coiled-coil region" evidence="1">
    <location>
        <begin position="456"/>
        <end position="490"/>
    </location>
</feature>
<evidence type="ECO:0000256" key="1">
    <source>
        <dbReference type="SAM" id="Coils"/>
    </source>
</evidence>
<dbReference type="GeneID" id="11533094"/>
<dbReference type="PROSITE" id="PS50195">
    <property type="entry name" value="PX"/>
    <property type="match status" value="1"/>
</dbReference>
<dbReference type="AlphaFoldDB" id="G8BYL9"/>
<dbReference type="EMBL" id="HE612865">
    <property type="protein sequence ID" value="CCE64961.1"/>
    <property type="molecule type" value="Genomic_DNA"/>
</dbReference>
<evidence type="ECO:0000313" key="4">
    <source>
        <dbReference type="Proteomes" id="UP000005666"/>
    </source>
</evidence>
<dbReference type="RefSeq" id="XP_003687395.1">
    <property type="nucleotide sequence ID" value="XM_003687347.1"/>
</dbReference>
<dbReference type="GO" id="GO:0045053">
    <property type="term" value="P:protein retention in Golgi apparatus"/>
    <property type="evidence" value="ECO:0007669"/>
    <property type="project" value="TreeGrafter"/>
</dbReference>
<dbReference type="InterPro" id="IPR027267">
    <property type="entry name" value="AH/BAR_dom_sf"/>
</dbReference>
<dbReference type="PANTHER" id="PTHR10555:SF170">
    <property type="entry name" value="FI18122P1"/>
    <property type="match status" value="1"/>
</dbReference>
<feature type="domain" description="PX" evidence="2">
    <location>
        <begin position="270"/>
        <end position="385"/>
    </location>
</feature>
<dbReference type="GO" id="GO:0005829">
    <property type="term" value="C:cytosol"/>
    <property type="evidence" value="ECO:0007669"/>
    <property type="project" value="GOC"/>
</dbReference>
<keyword evidence="1" id="KW-0175">Coiled coil</keyword>
<dbReference type="InterPro" id="IPR015404">
    <property type="entry name" value="Vps5_C"/>
</dbReference>
<sequence length="669" mass="76942">MPNYSHDDLTKSVWDDEVIEKDSIEYKYKNFANINESPQSNMIYSELADTLNVLDIKHDPDPENSSVKLESNPFEQIFETKVETVVDNSRTQNINIWGDPFKMNTQDSAKVFDYDTAMSTLTEINDDEGTIYEQTVTNNGLRSDGLLFSNVSPVKLGIKENSDKPEEIISPTKQSIKGKLLYKNKRIPRKTEVNSIPTFDPLSIMHAASTSLPDKLNETTSGKQSFNQASIKNLKGSLVNNDTIEIDESNTESENAATIGNTLKDLNPLKPFTIKVTNPEKTSDLGSTYIKYCITSESELLENTTVEVFRRYSDIRWLYRQLQYNHWGKIIPVPPEKQVIGRFEQHFIESRRKQIEIMLNKIANDPELQNDTTFHMFLTSIDIVNERRNMEIETGSNASNDSNNLSEVHIGEVKLLGKEDGLEVIRQGGLDKNYKPSLINLSFNVAPKYNETNEYFKRCKERFSNTELKLEKLINELEKIILENANTVESIHQFTKMISTFIPEDDSDFSELLRNFQEVNKDICKVSSYFNNTSVSELMFELIAYKQSLSSANAILNQRNQIGYFIVILNKELKKVEDNIRSLKNSSLTTDDNPRIQELNAKKSLTTTRLNKIKRHFINLEKISKTEIRAFDMMYATENMDKITTYIELSIGCQQKVIELWQTFYKNNL</sequence>
<dbReference type="SMART" id="SM00312">
    <property type="entry name" value="PX"/>
    <property type="match status" value="1"/>
</dbReference>
<dbReference type="Gene3D" id="1.20.1270.60">
    <property type="entry name" value="Arfaptin homology (AH) domain/BAR domain"/>
    <property type="match status" value="1"/>
</dbReference>
<dbReference type="Proteomes" id="UP000005666">
    <property type="component" value="Chromosome 10"/>
</dbReference>
<accession>G8BYL9</accession>
<dbReference type="Pfam" id="PF09325">
    <property type="entry name" value="Vps5"/>
    <property type="match status" value="1"/>
</dbReference>
<evidence type="ECO:0000259" key="2">
    <source>
        <dbReference type="PROSITE" id="PS50195"/>
    </source>
</evidence>
<keyword evidence="4" id="KW-1185">Reference proteome</keyword>
<dbReference type="OrthoDB" id="271164at2759"/>
<dbReference type="SUPFAM" id="SSF64268">
    <property type="entry name" value="PX domain"/>
    <property type="match status" value="1"/>
</dbReference>
<dbReference type="Gene3D" id="3.30.1520.10">
    <property type="entry name" value="Phox-like domain"/>
    <property type="match status" value="1"/>
</dbReference>
<dbReference type="GO" id="GO:0042147">
    <property type="term" value="P:retrograde transport, endosome to Golgi"/>
    <property type="evidence" value="ECO:0007669"/>
    <property type="project" value="TreeGrafter"/>
</dbReference>
<evidence type="ECO:0000313" key="3">
    <source>
        <dbReference type="EMBL" id="CCE64961.1"/>
    </source>
</evidence>
<dbReference type="eggNOG" id="KOG2273">
    <property type="taxonomic scope" value="Eukaryota"/>
</dbReference>
<organism evidence="3 4">
    <name type="scientific">Tetrapisispora phaffii (strain ATCC 24235 / CBS 4417 / NBRC 1672 / NRRL Y-8282 / UCD 70-5)</name>
    <name type="common">Yeast</name>
    <name type="synonym">Fabospora phaffii</name>
    <dbReference type="NCBI Taxonomy" id="1071381"/>
    <lineage>
        <taxon>Eukaryota</taxon>
        <taxon>Fungi</taxon>
        <taxon>Dikarya</taxon>
        <taxon>Ascomycota</taxon>
        <taxon>Saccharomycotina</taxon>
        <taxon>Saccharomycetes</taxon>
        <taxon>Saccharomycetales</taxon>
        <taxon>Saccharomycetaceae</taxon>
        <taxon>Tetrapisispora</taxon>
    </lineage>
</organism>
<dbReference type="KEGG" id="tpf:TPHA_0J01390"/>
<dbReference type="PANTHER" id="PTHR10555">
    <property type="entry name" value="SORTING NEXIN"/>
    <property type="match status" value="1"/>
</dbReference>